<dbReference type="PANTHER" id="PTHR42953:SF1">
    <property type="entry name" value="METAL-BINDING PROTEIN HI_0362-RELATED"/>
    <property type="match status" value="1"/>
</dbReference>
<evidence type="ECO:0000313" key="7">
    <source>
        <dbReference type="EMBL" id="HJE91395.1"/>
    </source>
</evidence>
<feature type="region of interest" description="Disordered" evidence="5">
    <location>
        <begin position="127"/>
        <end position="164"/>
    </location>
</feature>
<dbReference type="PANTHER" id="PTHR42953">
    <property type="entry name" value="HIGH-AFFINITY ZINC UPTAKE SYSTEM PROTEIN ZNUA-RELATED"/>
    <property type="match status" value="1"/>
</dbReference>
<dbReference type="Gene3D" id="3.40.50.1980">
    <property type="entry name" value="Nitrogenase molybdenum iron protein domain"/>
    <property type="match status" value="2"/>
</dbReference>
<reference evidence="7" key="2">
    <citation type="submission" date="2021-09" db="EMBL/GenBank/DDBJ databases">
        <authorList>
            <person name="Gilroy R."/>
        </authorList>
    </citation>
    <scope>NUCLEOTIDE SEQUENCE</scope>
    <source>
        <strain evidence="7">ChiGjej1B1-18357</strain>
    </source>
</reference>
<dbReference type="GO" id="GO:0030313">
    <property type="term" value="C:cell envelope"/>
    <property type="evidence" value="ECO:0007669"/>
    <property type="project" value="UniProtKB-SubCell"/>
</dbReference>
<accession>A0A921F520</accession>
<keyword evidence="4 6" id="KW-0732">Signal</keyword>
<dbReference type="GO" id="GO:0030001">
    <property type="term" value="P:metal ion transport"/>
    <property type="evidence" value="ECO:0007669"/>
    <property type="project" value="InterPro"/>
</dbReference>
<evidence type="ECO:0000256" key="1">
    <source>
        <dbReference type="ARBA" id="ARBA00004196"/>
    </source>
</evidence>
<dbReference type="Proteomes" id="UP000776650">
    <property type="component" value="Unassembled WGS sequence"/>
</dbReference>
<organism evidence="7 8">
    <name type="scientific">Dietzia timorensis</name>
    <dbReference type="NCBI Taxonomy" id="499555"/>
    <lineage>
        <taxon>Bacteria</taxon>
        <taxon>Bacillati</taxon>
        <taxon>Actinomycetota</taxon>
        <taxon>Actinomycetes</taxon>
        <taxon>Mycobacteriales</taxon>
        <taxon>Dietziaceae</taxon>
        <taxon>Dietzia</taxon>
    </lineage>
</organism>
<keyword evidence="3" id="KW-0479">Metal-binding</keyword>
<evidence type="ECO:0000256" key="4">
    <source>
        <dbReference type="ARBA" id="ARBA00022729"/>
    </source>
</evidence>
<dbReference type="InterPro" id="IPR006127">
    <property type="entry name" value="ZnuA-like"/>
</dbReference>
<comment type="caution">
    <text evidence="7">The sequence shown here is derived from an EMBL/GenBank/DDBJ whole genome shotgun (WGS) entry which is preliminary data.</text>
</comment>
<evidence type="ECO:0000313" key="8">
    <source>
        <dbReference type="Proteomes" id="UP000776650"/>
    </source>
</evidence>
<sequence length="336" mass="34928">MRSPSPRSIPALASVAVLAVAGLAGCSSDGGDGDSSGPEIVASTNVYGSLAEIVSGEHGNVESVIDDPSADPHSFEASPADAAKITQADLVVYNGGGYDEFVDQALENAQEVTSLQGVDAFTEATGTQVEAHSHGAGGHDHAHEHADEEGHDHEHGAEEEGSTSNEHVWYSLPAMSTLAENIADELATLNPADADYYRENAAGLADSLEELHQRGTEAFGAEHVHYLQTEPIGGHMFDDFDAHDVTPAGFTSAIEEGSDPSAADFAEMRDFAGSDEVQLLIVNPQTQTAATKEIADAAEAAGTPIVEFTETLPDGDGFAEWMNNNVDAVETALGGA</sequence>
<dbReference type="AlphaFoldDB" id="A0A921F520"/>
<reference evidence="7" key="1">
    <citation type="journal article" date="2021" name="PeerJ">
        <title>Extensive microbial diversity within the chicken gut microbiome revealed by metagenomics and culture.</title>
        <authorList>
            <person name="Gilroy R."/>
            <person name="Ravi A."/>
            <person name="Getino M."/>
            <person name="Pursley I."/>
            <person name="Horton D.L."/>
            <person name="Alikhan N.F."/>
            <person name="Baker D."/>
            <person name="Gharbi K."/>
            <person name="Hall N."/>
            <person name="Watson M."/>
            <person name="Adriaenssens E.M."/>
            <person name="Foster-Nyarko E."/>
            <person name="Jarju S."/>
            <person name="Secka A."/>
            <person name="Antonio M."/>
            <person name="Oren A."/>
            <person name="Chaudhuri R.R."/>
            <person name="La Ragione R."/>
            <person name="Hildebrand F."/>
            <person name="Pallen M.J."/>
        </authorList>
    </citation>
    <scope>NUCLEOTIDE SEQUENCE</scope>
    <source>
        <strain evidence="7">ChiGjej1B1-18357</strain>
    </source>
</reference>
<evidence type="ECO:0000256" key="5">
    <source>
        <dbReference type="SAM" id="MobiDB-lite"/>
    </source>
</evidence>
<evidence type="ECO:0000256" key="6">
    <source>
        <dbReference type="SAM" id="SignalP"/>
    </source>
</evidence>
<dbReference type="PROSITE" id="PS51257">
    <property type="entry name" value="PROKAR_LIPOPROTEIN"/>
    <property type="match status" value="1"/>
</dbReference>
<feature type="region of interest" description="Disordered" evidence="5">
    <location>
        <begin position="61"/>
        <end position="81"/>
    </location>
</feature>
<gene>
    <name evidence="7" type="ORF">K8V11_10345</name>
</gene>
<dbReference type="InterPro" id="IPR050492">
    <property type="entry name" value="Bact_metal-bind_prot9"/>
</dbReference>
<dbReference type="SUPFAM" id="SSF53807">
    <property type="entry name" value="Helical backbone' metal receptor"/>
    <property type="match status" value="1"/>
</dbReference>
<dbReference type="RefSeq" id="WP_303913673.1">
    <property type="nucleotide sequence ID" value="NZ_DYXM01000202.1"/>
</dbReference>
<evidence type="ECO:0000256" key="3">
    <source>
        <dbReference type="ARBA" id="ARBA00022723"/>
    </source>
</evidence>
<feature type="compositionally biased region" description="Basic and acidic residues" evidence="5">
    <location>
        <begin position="131"/>
        <end position="158"/>
    </location>
</feature>
<dbReference type="EMBL" id="DYXM01000202">
    <property type="protein sequence ID" value="HJE91395.1"/>
    <property type="molecule type" value="Genomic_DNA"/>
</dbReference>
<comment type="subcellular location">
    <subcellularLocation>
        <location evidence="1">Cell envelope</location>
    </subcellularLocation>
</comment>
<feature type="chain" id="PRO_5038668801" evidence="6">
    <location>
        <begin position="20"/>
        <end position="336"/>
    </location>
</feature>
<name>A0A921F520_9ACTN</name>
<proteinExistence type="predicted"/>
<dbReference type="Pfam" id="PF01297">
    <property type="entry name" value="ZnuA"/>
    <property type="match status" value="1"/>
</dbReference>
<keyword evidence="2" id="KW-0813">Transport</keyword>
<dbReference type="GO" id="GO:0046872">
    <property type="term" value="F:metal ion binding"/>
    <property type="evidence" value="ECO:0007669"/>
    <property type="project" value="UniProtKB-KW"/>
</dbReference>
<feature type="signal peptide" evidence="6">
    <location>
        <begin position="1"/>
        <end position="19"/>
    </location>
</feature>
<evidence type="ECO:0000256" key="2">
    <source>
        <dbReference type="ARBA" id="ARBA00022448"/>
    </source>
</evidence>
<protein>
    <submittedName>
        <fullName evidence="7">Zinc ABC transporter substrate-binding protein</fullName>
    </submittedName>
</protein>